<evidence type="ECO:0000313" key="2">
    <source>
        <dbReference type="Proteomes" id="UP000540698"/>
    </source>
</evidence>
<gene>
    <name evidence="1" type="ORF">HGB38_20725</name>
</gene>
<proteinExistence type="predicted"/>
<dbReference type="EMBL" id="JAAXOS010000009">
    <property type="protein sequence ID" value="NKY28623.1"/>
    <property type="molecule type" value="Genomic_DNA"/>
</dbReference>
<evidence type="ECO:0000313" key="1">
    <source>
        <dbReference type="EMBL" id="NKY28623.1"/>
    </source>
</evidence>
<name>A0A7X6L6A9_9NOCA</name>
<sequence>MPEIKSRDDREWSATEWARARFAQQMLQSVARPDHVAEVIAEIVGERIEVGPVHAGPGGLVCVTATGRPGKVRAEVCDDEGWDVAVEVPITLRLRADFAGVIGWFAAAVRVRMRVELVLEDPCAVFVRTEEVGEEQVDIRVRSVDAPARLLGRLGDVRSLLAEHVVVYIGDLLASPEIREVRRIDVARVIERAWEAGLIVNPVARPMPRSA</sequence>
<organism evidence="1 2">
    <name type="scientific">Nocardia gamkensis</name>
    <dbReference type="NCBI Taxonomy" id="352869"/>
    <lineage>
        <taxon>Bacteria</taxon>
        <taxon>Bacillati</taxon>
        <taxon>Actinomycetota</taxon>
        <taxon>Actinomycetes</taxon>
        <taxon>Mycobacteriales</taxon>
        <taxon>Nocardiaceae</taxon>
        <taxon>Nocardia</taxon>
    </lineage>
</organism>
<dbReference type="AlphaFoldDB" id="A0A7X6L6A9"/>
<comment type="caution">
    <text evidence="1">The sequence shown here is derived from an EMBL/GenBank/DDBJ whole genome shotgun (WGS) entry which is preliminary data.</text>
</comment>
<accession>A0A7X6L6A9</accession>
<reference evidence="1 2" key="1">
    <citation type="submission" date="2020-04" db="EMBL/GenBank/DDBJ databases">
        <title>MicrobeNet Type strains.</title>
        <authorList>
            <person name="Nicholson A.C."/>
        </authorList>
    </citation>
    <scope>NUCLEOTIDE SEQUENCE [LARGE SCALE GENOMIC DNA]</scope>
    <source>
        <strain evidence="1 2">DSM 44956</strain>
    </source>
</reference>
<protein>
    <submittedName>
        <fullName evidence="1">Uncharacterized protein</fullName>
    </submittedName>
</protein>
<dbReference type="RefSeq" id="WP_157114184.1">
    <property type="nucleotide sequence ID" value="NZ_JAAXOS010000009.1"/>
</dbReference>
<dbReference type="Proteomes" id="UP000540698">
    <property type="component" value="Unassembled WGS sequence"/>
</dbReference>
<keyword evidence="2" id="KW-1185">Reference proteome</keyword>